<keyword evidence="2" id="KW-1185">Reference proteome</keyword>
<accession>A0AAN9HRB7</accession>
<reference evidence="1 2" key="1">
    <citation type="submission" date="2024-01" db="EMBL/GenBank/DDBJ databases">
        <title>The genomes of 5 underutilized Papilionoideae crops provide insights into root nodulation and disease resistanc.</title>
        <authorList>
            <person name="Yuan L."/>
        </authorList>
    </citation>
    <scope>NUCLEOTIDE SEQUENCE [LARGE SCALE GENOMIC DNA]</scope>
    <source>
        <strain evidence="1">ZHUSHIDOU_FW_LH</strain>
        <tissue evidence="1">Leaf</tissue>
    </source>
</reference>
<sequence length="148" mass="16923">MRLARCLTAKYKVQDVLQISLGSYSNKSSLWRGIVSACPKVYEGLLWIMGNGCKIKFWRDNWIPGIGKLVDTPGITPPAWCDNYPAVHYSINRSWDWELLYTLLPIDICSKIVAVNPPHYEARPDCFAWKGDGSENYLQVSCYNAYPR</sequence>
<dbReference type="Proteomes" id="UP001372338">
    <property type="component" value="Unassembled WGS sequence"/>
</dbReference>
<dbReference type="AlphaFoldDB" id="A0AAN9HRB7"/>
<dbReference type="EMBL" id="JAYWIO010000007">
    <property type="protein sequence ID" value="KAK7251436.1"/>
    <property type="molecule type" value="Genomic_DNA"/>
</dbReference>
<evidence type="ECO:0000313" key="2">
    <source>
        <dbReference type="Proteomes" id="UP001372338"/>
    </source>
</evidence>
<evidence type="ECO:0000313" key="1">
    <source>
        <dbReference type="EMBL" id="KAK7251436.1"/>
    </source>
</evidence>
<name>A0AAN9HRB7_CROPI</name>
<proteinExistence type="predicted"/>
<comment type="caution">
    <text evidence="1">The sequence shown here is derived from an EMBL/GenBank/DDBJ whole genome shotgun (WGS) entry which is preliminary data.</text>
</comment>
<organism evidence="1 2">
    <name type="scientific">Crotalaria pallida</name>
    <name type="common">Smooth rattlebox</name>
    <name type="synonym">Crotalaria striata</name>
    <dbReference type="NCBI Taxonomy" id="3830"/>
    <lineage>
        <taxon>Eukaryota</taxon>
        <taxon>Viridiplantae</taxon>
        <taxon>Streptophyta</taxon>
        <taxon>Embryophyta</taxon>
        <taxon>Tracheophyta</taxon>
        <taxon>Spermatophyta</taxon>
        <taxon>Magnoliopsida</taxon>
        <taxon>eudicotyledons</taxon>
        <taxon>Gunneridae</taxon>
        <taxon>Pentapetalae</taxon>
        <taxon>rosids</taxon>
        <taxon>fabids</taxon>
        <taxon>Fabales</taxon>
        <taxon>Fabaceae</taxon>
        <taxon>Papilionoideae</taxon>
        <taxon>50 kb inversion clade</taxon>
        <taxon>genistoids sensu lato</taxon>
        <taxon>core genistoids</taxon>
        <taxon>Crotalarieae</taxon>
        <taxon>Crotalaria</taxon>
    </lineage>
</organism>
<protein>
    <submittedName>
        <fullName evidence="1">Uncharacterized protein</fullName>
    </submittedName>
</protein>
<gene>
    <name evidence="1" type="ORF">RIF29_34630</name>
</gene>